<name>A0AAV8V598_9RHOD</name>
<dbReference type="EMBL" id="JAMWBK010000001">
    <property type="protein sequence ID" value="KAJ8908771.1"/>
    <property type="molecule type" value="Genomic_DNA"/>
</dbReference>
<dbReference type="GO" id="GO:0015031">
    <property type="term" value="P:protein transport"/>
    <property type="evidence" value="ECO:0007669"/>
    <property type="project" value="UniProtKB-KW"/>
</dbReference>
<feature type="region of interest" description="Disordered" evidence="4">
    <location>
        <begin position="1265"/>
        <end position="1318"/>
    </location>
</feature>
<feature type="region of interest" description="Disordered" evidence="4">
    <location>
        <begin position="1188"/>
        <end position="1249"/>
    </location>
</feature>
<feature type="compositionally biased region" description="Polar residues" evidence="4">
    <location>
        <begin position="1"/>
        <end position="10"/>
    </location>
</feature>
<feature type="compositionally biased region" description="Basic and acidic residues" evidence="4">
    <location>
        <begin position="1098"/>
        <end position="1111"/>
    </location>
</feature>
<reference evidence="7 8" key="1">
    <citation type="journal article" date="2023" name="Nat. Commun.">
        <title>Origin of minicircular mitochondrial genomes in red algae.</title>
        <authorList>
            <person name="Lee Y."/>
            <person name="Cho C.H."/>
            <person name="Lee Y.M."/>
            <person name="Park S.I."/>
            <person name="Yang J.H."/>
            <person name="West J.A."/>
            <person name="Bhattacharya D."/>
            <person name="Yoon H.S."/>
        </authorList>
    </citation>
    <scope>NUCLEOTIDE SEQUENCE [LARGE SCALE GENOMIC DNA]</scope>
    <source>
        <strain evidence="7 8">CCMP1338</strain>
        <tissue evidence="7">Whole cell</tissue>
    </source>
</reference>
<keyword evidence="1" id="KW-0813">Transport</keyword>
<dbReference type="PANTHER" id="PTHR13258:SF0">
    <property type="entry name" value="SYNDETIN"/>
    <property type="match status" value="1"/>
</dbReference>
<dbReference type="GO" id="GO:1990745">
    <property type="term" value="C:EARP complex"/>
    <property type="evidence" value="ECO:0007669"/>
    <property type="project" value="InterPro"/>
</dbReference>
<evidence type="ECO:0000259" key="6">
    <source>
        <dbReference type="Pfam" id="PF10475"/>
    </source>
</evidence>
<proteinExistence type="predicted"/>
<evidence type="ECO:0000313" key="8">
    <source>
        <dbReference type="Proteomes" id="UP001157974"/>
    </source>
</evidence>
<dbReference type="GO" id="GO:0005829">
    <property type="term" value="C:cytosol"/>
    <property type="evidence" value="ECO:0007669"/>
    <property type="project" value="GOC"/>
</dbReference>
<dbReference type="GO" id="GO:0042147">
    <property type="term" value="P:retrograde transport, endosome to Golgi"/>
    <property type="evidence" value="ECO:0007669"/>
    <property type="project" value="InterPro"/>
</dbReference>
<dbReference type="Pfam" id="PF10474">
    <property type="entry name" value="Syndetin_C"/>
    <property type="match status" value="1"/>
</dbReference>
<protein>
    <recommendedName>
        <fullName evidence="9">Exocyst complex component Sec8</fullName>
    </recommendedName>
</protein>
<feature type="compositionally biased region" description="Polar residues" evidence="4">
    <location>
        <begin position="880"/>
        <end position="898"/>
    </location>
</feature>
<feature type="compositionally biased region" description="Polar residues" evidence="4">
    <location>
        <begin position="1277"/>
        <end position="1286"/>
    </location>
</feature>
<feature type="compositionally biased region" description="Low complexity" evidence="4">
    <location>
        <begin position="859"/>
        <end position="870"/>
    </location>
</feature>
<sequence length="1318" mass="142622">MSAAPKSSGSPAVLRRKRSSKGKVVAPPKEEDYKEFIRCLPTSICELVDENGSVNRDFDVDPDQNFDSLLYSAQLFEQRGSEGSLEFTSHVDRLDSELGKRMGELMLTNEEKAEVADIKLSLLVAELTSCLDLYRNARGQITVSATYAAQNGDHVLALDAKRKFIKQLSQVLSLIRLLRTIEADANDALASGELSQAHHLCKEYDAVLTKELFEASKYGCMKETSERIAQVAVDSLRQLHGSLRPVCIKFDQEKIDNVLVAYQELKAGNELLQRLMSEYTDAIEGSLVINGDDSKSESPSRSKAASFADQFIDTAEALVDVLLSFHRMVEYCHRKTSPDQEDLDSFTDSIGVALGSRREEIWSVAVGGLMSLVEINREKVNTLKPQALGKPLKVARIFHRFGAVFLDLHEEDVLLDCLQELERIYLASFRSMHHKNIELMSVMLRNETWESARISSQDLTSIRKAIKLPVQMANEAIEIDLESGENPIRAMLDGGLSDGGTKAGSSMIELDDDEDTASLAGSSVYTATSLAALRWIGRYVQSCESLLSAVETVGEAILEVFLVYLFNVTEVCNKRRQGSRTLDRVSTLENFLTRSERTMLTRFRRKHGQSEGVGSTGDPALTLHRLCVSVESMWTLSALVDPVVVKVRALLENGSKKAGGSGTGVFDSSSLLAKPIRRAAYVLFSYDVCIGLVRAVGSTGYDLPDKQQEYFAGSSFVEPVSKKIAAAMSQPLVPASAERMSEYICKAVMRSYIEGISNVERCSASGRALMLVDFRSLEDALQKATGMRVIPEAEKVENYIKAYYLNEAELANWVATNCRNYKLSLKQVNSLGEVGPGRFLTAIEKSRLREKITHEYNKAMANKAPSSKAASSDDDNTSAGLFNTANRPASVDALSNASAKPPAVPKLESRPPSLPKVPDPAGRQERVAEPSGPDPTLQPRVSAPQKATISNAEQIVSRSIDSSDGGGNIPDAEAASSPSKGGKKSEKIVGTAAPDPVAERTTLEDGDLGLSSVGTEAKVDNSEHTGSTLDCRHQITADAETHERAAPDSTGQVEKAEEGVKSEQSAAPEGLLGDEPTLSDEREQLDSATQDADGASPSDREKLTREIREESLGNEAKNKGMWNGAEETKEAGRDRADNAESPNRVSPGGEGSDVGVVDVPAADLVENQSVQEEKQVLAALSEKFISLASPKPPETVPESGQQLTSEFRTSRDDSNAAAADQVHVPAGGKGSDVGAVDEAAADPVENQGVQEEKHVVAALSEFISLDSPKPPKAVPESGQQLNSEFRTSGDDSNAAAADQAKDEMEDTRKTSPSSGQVD</sequence>
<dbReference type="PANTHER" id="PTHR13258">
    <property type="entry name" value="SYNDETIN"/>
    <property type="match status" value="1"/>
</dbReference>
<organism evidence="7 8">
    <name type="scientific">Rhodosorus marinus</name>
    <dbReference type="NCBI Taxonomy" id="101924"/>
    <lineage>
        <taxon>Eukaryota</taxon>
        <taxon>Rhodophyta</taxon>
        <taxon>Stylonematophyceae</taxon>
        <taxon>Stylonematales</taxon>
        <taxon>Stylonemataceae</taxon>
        <taxon>Rhodosorus</taxon>
    </lineage>
</organism>
<feature type="domain" description="Vacuolar protein sorting-associated protein 54 N-terminal" evidence="6">
    <location>
        <begin position="119"/>
        <end position="329"/>
    </location>
</feature>
<feature type="region of interest" description="Disordered" evidence="4">
    <location>
        <begin position="1"/>
        <end position="29"/>
    </location>
</feature>
<evidence type="ECO:0000256" key="2">
    <source>
        <dbReference type="ARBA" id="ARBA00022927"/>
    </source>
</evidence>
<feature type="compositionally biased region" description="Polar residues" evidence="4">
    <location>
        <begin position="945"/>
        <end position="962"/>
    </location>
</feature>
<evidence type="ECO:0000256" key="3">
    <source>
        <dbReference type="ARBA" id="ARBA00023054"/>
    </source>
</evidence>
<keyword evidence="8" id="KW-1185">Reference proteome</keyword>
<comment type="caution">
    <text evidence="7">The sequence shown here is derived from an EMBL/GenBank/DDBJ whole genome shotgun (WGS) entry which is preliminary data.</text>
</comment>
<evidence type="ECO:0000313" key="7">
    <source>
        <dbReference type="EMBL" id="KAJ8908771.1"/>
    </source>
</evidence>
<feature type="domain" description="Syndetin C-terminal" evidence="5">
    <location>
        <begin position="718"/>
        <end position="848"/>
    </location>
</feature>
<keyword evidence="3" id="KW-0175">Coiled coil</keyword>
<feature type="compositionally biased region" description="Basic and acidic residues" evidence="4">
    <location>
        <begin position="1126"/>
        <end position="1138"/>
    </location>
</feature>
<keyword evidence="2" id="KW-0653">Protein transport</keyword>
<dbReference type="InterPro" id="IPR019515">
    <property type="entry name" value="VPS54_N"/>
</dbReference>
<accession>A0AAV8V598</accession>
<dbReference type="InterPro" id="IPR019514">
    <property type="entry name" value="Syndetin_C"/>
</dbReference>
<dbReference type="GO" id="GO:0032456">
    <property type="term" value="P:endocytic recycling"/>
    <property type="evidence" value="ECO:0007669"/>
    <property type="project" value="InterPro"/>
</dbReference>
<evidence type="ECO:0000259" key="5">
    <source>
        <dbReference type="Pfam" id="PF10474"/>
    </source>
</evidence>
<dbReference type="Proteomes" id="UP001157974">
    <property type="component" value="Unassembled WGS sequence"/>
</dbReference>
<evidence type="ECO:0000256" key="1">
    <source>
        <dbReference type="ARBA" id="ARBA00022448"/>
    </source>
</evidence>
<dbReference type="GO" id="GO:0000149">
    <property type="term" value="F:SNARE binding"/>
    <property type="evidence" value="ECO:0007669"/>
    <property type="project" value="TreeGrafter"/>
</dbReference>
<evidence type="ECO:0008006" key="9">
    <source>
        <dbReference type="Google" id="ProtNLM"/>
    </source>
</evidence>
<feature type="region of interest" description="Disordered" evidence="4">
    <location>
        <begin position="859"/>
        <end position="1157"/>
    </location>
</feature>
<evidence type="ECO:0000256" key="4">
    <source>
        <dbReference type="SAM" id="MobiDB-lite"/>
    </source>
</evidence>
<dbReference type="InterPro" id="IPR040047">
    <property type="entry name" value="VPS50"/>
</dbReference>
<gene>
    <name evidence="7" type="ORF">NDN08_005476</name>
</gene>
<dbReference type="Pfam" id="PF10475">
    <property type="entry name" value="Vps54_N"/>
    <property type="match status" value="1"/>
</dbReference>
<feature type="compositionally biased region" description="Basic and acidic residues" evidence="4">
    <location>
        <begin position="1299"/>
        <end position="1309"/>
    </location>
</feature>
<feature type="compositionally biased region" description="Polar residues" evidence="4">
    <location>
        <begin position="1198"/>
        <end position="1207"/>
    </location>
</feature>
<feature type="compositionally biased region" description="Basic and acidic residues" evidence="4">
    <location>
        <begin position="1030"/>
        <end position="1046"/>
    </location>
</feature>